<sequence>MKMPHKIGSKVVPPLHRAWDPDDSVDFHASRLLLLIHLCGQSPGPYIEGRTKFAKLDFFLRYPGFLERAHAALLSGRAGRPEVFVAPDTSEIEAPMVRYRYGPWDHRYRQFLSFLTARGLATITVSHTPERVKLTAAGKATAARLTAMEQFQPLVQRCRAMQGNLADMSGTDLKNLIYDLFPDEVGNATFHQEIRP</sequence>
<dbReference type="EMBL" id="BAABIV010000044">
    <property type="protein sequence ID" value="GAA5015242.1"/>
    <property type="molecule type" value="Genomic_DNA"/>
</dbReference>
<organism evidence="1 2">
    <name type="scientific">Streptomyces hyderabadensis</name>
    <dbReference type="NCBI Taxonomy" id="598549"/>
    <lineage>
        <taxon>Bacteria</taxon>
        <taxon>Bacillati</taxon>
        <taxon>Actinomycetota</taxon>
        <taxon>Actinomycetes</taxon>
        <taxon>Kitasatosporales</taxon>
        <taxon>Streptomycetaceae</taxon>
        <taxon>Streptomyces</taxon>
    </lineage>
</organism>
<proteinExistence type="predicted"/>
<accession>A0ABP9J1D2</accession>
<protein>
    <submittedName>
        <fullName evidence="1">Uncharacterized protein</fullName>
    </submittedName>
</protein>
<dbReference type="RefSeq" id="WP_345606852.1">
    <property type="nucleotide sequence ID" value="NZ_BAABIV010000044.1"/>
</dbReference>
<dbReference type="Proteomes" id="UP001500610">
    <property type="component" value="Unassembled WGS sequence"/>
</dbReference>
<comment type="caution">
    <text evidence="1">The sequence shown here is derived from an EMBL/GenBank/DDBJ whole genome shotgun (WGS) entry which is preliminary data.</text>
</comment>
<evidence type="ECO:0000313" key="2">
    <source>
        <dbReference type="Proteomes" id="UP001500610"/>
    </source>
</evidence>
<reference evidence="2" key="1">
    <citation type="journal article" date="2019" name="Int. J. Syst. Evol. Microbiol.">
        <title>The Global Catalogue of Microorganisms (GCM) 10K type strain sequencing project: providing services to taxonomists for standard genome sequencing and annotation.</title>
        <authorList>
            <consortium name="The Broad Institute Genomics Platform"/>
            <consortium name="The Broad Institute Genome Sequencing Center for Infectious Disease"/>
            <person name="Wu L."/>
            <person name="Ma J."/>
        </authorList>
    </citation>
    <scope>NUCLEOTIDE SEQUENCE [LARGE SCALE GENOMIC DNA]</scope>
    <source>
        <strain evidence="2">JCM 17657</strain>
    </source>
</reference>
<keyword evidence="2" id="KW-1185">Reference proteome</keyword>
<gene>
    <name evidence="1" type="ORF">GCM10023257_74650</name>
</gene>
<name>A0ABP9J1D2_9ACTN</name>
<evidence type="ECO:0000313" key="1">
    <source>
        <dbReference type="EMBL" id="GAA5015242.1"/>
    </source>
</evidence>